<organism evidence="4 5">
    <name type="scientific">Rugamonas fusca</name>
    <dbReference type="NCBI Taxonomy" id="2758568"/>
    <lineage>
        <taxon>Bacteria</taxon>
        <taxon>Pseudomonadati</taxon>
        <taxon>Pseudomonadota</taxon>
        <taxon>Betaproteobacteria</taxon>
        <taxon>Burkholderiales</taxon>
        <taxon>Oxalobacteraceae</taxon>
        <taxon>Telluria group</taxon>
        <taxon>Rugamonas</taxon>
    </lineage>
</organism>
<gene>
    <name evidence="4" type="ORF">H3H36_08210</name>
</gene>
<dbReference type="RefSeq" id="WP_182216118.1">
    <property type="nucleotide sequence ID" value="NZ_JACEZS010000005.1"/>
</dbReference>
<evidence type="ECO:0000256" key="1">
    <source>
        <dbReference type="SAM" id="MobiDB-lite"/>
    </source>
</evidence>
<dbReference type="PANTHER" id="PTHR37957:SF1">
    <property type="entry name" value="PHYTASE-LIKE DOMAIN-CONTAINING PROTEIN"/>
    <property type="match status" value="1"/>
</dbReference>
<evidence type="ECO:0000313" key="5">
    <source>
        <dbReference type="Proteomes" id="UP000566711"/>
    </source>
</evidence>
<dbReference type="Gene3D" id="2.130.10.10">
    <property type="entry name" value="YVTN repeat-like/Quinoprotein amine dehydrogenase"/>
    <property type="match status" value="1"/>
</dbReference>
<dbReference type="PANTHER" id="PTHR37957">
    <property type="entry name" value="BLR7070 PROTEIN"/>
    <property type="match status" value="1"/>
</dbReference>
<accession>A0A7W2EG53</accession>
<proteinExistence type="predicted"/>
<keyword evidence="5" id="KW-1185">Reference proteome</keyword>
<dbReference type="Pfam" id="PF13449">
    <property type="entry name" value="Phytase-like"/>
    <property type="match status" value="1"/>
</dbReference>
<sequence>MKHLKLMPLLIAAAFYMPRAHAVELIAVGSLSGLAFDLSTATAGPLENGVAGNLLGGLGSGLAYAGGNTFIATPDRGPNASVYNPLVDNTTSYINRFQTINMVLTANAGPGLAYTLTPTLSATTLLSSATPLSYGSGALGTGSGYTLGSGTPSLNSTGHYYFTGRSDNFDPSQGSANPNNGRLDPEAVRVSRDGKSVFVSDEYGPYVYQFDRATGQRTGSFALPGNLAASRLSSSGDAEIAGNSSGRIANKGMEGLAITPDGKTLVGAMQANLEQDAKGTLRIVTIDIATKATHEYAYQLSTGTGVSEIVALNDHQFLVDERDGKGLGDGSKAVNKQLYMVDLAGATDVSGLAAINAGTPSLNKQLFLDLVPVLVANGYNAKQIPSKIEGLAFGADILRGGVLTHTLYVANDNDFSADSGDNKFFVFGVTDADLARVGASYTAQALSPVPESPGYGMLLAGVGMICLVGRRQRNEVFRKEV</sequence>
<dbReference type="SUPFAM" id="SSF75011">
    <property type="entry name" value="3-carboxy-cis,cis-mucoante lactonizing enzyme"/>
    <property type="match status" value="1"/>
</dbReference>
<keyword evidence="2" id="KW-0732">Signal</keyword>
<evidence type="ECO:0000259" key="3">
    <source>
        <dbReference type="Pfam" id="PF13449"/>
    </source>
</evidence>
<reference evidence="4 5" key="1">
    <citation type="submission" date="2020-07" db="EMBL/GenBank/DDBJ databases">
        <title>Novel species isolated from subtropical streams in China.</title>
        <authorList>
            <person name="Lu H."/>
        </authorList>
    </citation>
    <scope>NUCLEOTIDE SEQUENCE [LARGE SCALE GENOMIC DNA]</scope>
    <source>
        <strain evidence="4 5">FT3S</strain>
    </source>
</reference>
<dbReference type="InterPro" id="IPR027372">
    <property type="entry name" value="Phytase-like_dom"/>
</dbReference>
<feature type="domain" description="Phytase-like" evidence="3">
    <location>
        <begin position="55"/>
        <end position="415"/>
    </location>
</feature>
<feature type="region of interest" description="Disordered" evidence="1">
    <location>
        <begin position="165"/>
        <end position="186"/>
    </location>
</feature>
<protein>
    <submittedName>
        <fullName evidence="4">Esterase-like activity of phytase family protein</fullName>
    </submittedName>
</protein>
<dbReference type="InterPro" id="IPR015943">
    <property type="entry name" value="WD40/YVTN_repeat-like_dom_sf"/>
</dbReference>
<feature type="chain" id="PRO_5031496464" evidence="2">
    <location>
        <begin position="23"/>
        <end position="481"/>
    </location>
</feature>
<dbReference type="Proteomes" id="UP000566711">
    <property type="component" value="Unassembled WGS sequence"/>
</dbReference>
<dbReference type="EMBL" id="JACEZS010000005">
    <property type="protein sequence ID" value="MBA5605341.1"/>
    <property type="molecule type" value="Genomic_DNA"/>
</dbReference>
<comment type="caution">
    <text evidence="4">The sequence shown here is derived from an EMBL/GenBank/DDBJ whole genome shotgun (WGS) entry which is preliminary data.</text>
</comment>
<evidence type="ECO:0000256" key="2">
    <source>
        <dbReference type="SAM" id="SignalP"/>
    </source>
</evidence>
<evidence type="ECO:0000313" key="4">
    <source>
        <dbReference type="EMBL" id="MBA5605341.1"/>
    </source>
</evidence>
<feature type="compositionally biased region" description="Polar residues" evidence="1">
    <location>
        <begin position="165"/>
        <end position="180"/>
    </location>
</feature>
<name>A0A7W2EG53_9BURK</name>
<feature type="signal peptide" evidence="2">
    <location>
        <begin position="1"/>
        <end position="22"/>
    </location>
</feature>
<dbReference type="AlphaFoldDB" id="A0A7W2EG53"/>